<proteinExistence type="predicted"/>
<organism evidence="1 2">
    <name type="scientific">Pleurodeles waltl</name>
    <name type="common">Iberian ribbed newt</name>
    <dbReference type="NCBI Taxonomy" id="8319"/>
    <lineage>
        <taxon>Eukaryota</taxon>
        <taxon>Metazoa</taxon>
        <taxon>Chordata</taxon>
        <taxon>Craniata</taxon>
        <taxon>Vertebrata</taxon>
        <taxon>Euteleostomi</taxon>
        <taxon>Amphibia</taxon>
        <taxon>Batrachia</taxon>
        <taxon>Caudata</taxon>
        <taxon>Salamandroidea</taxon>
        <taxon>Salamandridae</taxon>
        <taxon>Pleurodelinae</taxon>
        <taxon>Pleurodeles</taxon>
    </lineage>
</organism>
<dbReference type="Proteomes" id="UP001066276">
    <property type="component" value="Chromosome 6"/>
</dbReference>
<keyword evidence="2" id="KW-1185">Reference proteome</keyword>
<protein>
    <submittedName>
        <fullName evidence="1">Uncharacterized protein</fullName>
    </submittedName>
</protein>
<evidence type="ECO:0000313" key="1">
    <source>
        <dbReference type="EMBL" id="KAJ1140043.1"/>
    </source>
</evidence>
<reference evidence="1" key="1">
    <citation type="journal article" date="2022" name="bioRxiv">
        <title>Sequencing and chromosome-scale assembly of the giantPleurodeles waltlgenome.</title>
        <authorList>
            <person name="Brown T."/>
            <person name="Elewa A."/>
            <person name="Iarovenko S."/>
            <person name="Subramanian E."/>
            <person name="Araus A.J."/>
            <person name="Petzold A."/>
            <person name="Susuki M."/>
            <person name="Suzuki K.-i.T."/>
            <person name="Hayashi T."/>
            <person name="Toyoda A."/>
            <person name="Oliveira C."/>
            <person name="Osipova E."/>
            <person name="Leigh N.D."/>
            <person name="Simon A."/>
            <person name="Yun M.H."/>
        </authorList>
    </citation>
    <scope>NUCLEOTIDE SEQUENCE</scope>
    <source>
        <strain evidence="1">20211129_DDA</strain>
        <tissue evidence="1">Liver</tissue>
    </source>
</reference>
<dbReference type="AlphaFoldDB" id="A0AAV7QNG7"/>
<evidence type="ECO:0000313" key="2">
    <source>
        <dbReference type="Proteomes" id="UP001066276"/>
    </source>
</evidence>
<gene>
    <name evidence="1" type="ORF">NDU88_006404</name>
</gene>
<accession>A0AAV7QNG7</accession>
<dbReference type="EMBL" id="JANPWB010000010">
    <property type="protein sequence ID" value="KAJ1140043.1"/>
    <property type="molecule type" value="Genomic_DNA"/>
</dbReference>
<name>A0AAV7QNG7_PLEWA</name>
<comment type="caution">
    <text evidence="1">The sequence shown here is derived from an EMBL/GenBank/DDBJ whole genome shotgun (WGS) entry which is preliminary data.</text>
</comment>
<sequence>MAGYKICVHLAWFNASQDLYDAQFGDGSLGDGEVPGTSKGCGVSGAIAEWELDYEEEEMKEGEIVEERECEWCAATPGGGTHPSTTVHRAPWASYYREREQRSLLPLLGNRHPASPDTRLLPRGVPHWSAQGSAHLLGPEGLLPRCSAPDGGSSQEAGTLRLPRCCVVAASQGPPQRGPDAAR</sequence>